<keyword evidence="1" id="KW-0175">Coiled coil</keyword>
<evidence type="ECO:0008006" key="4">
    <source>
        <dbReference type="Google" id="ProtNLM"/>
    </source>
</evidence>
<dbReference type="InterPro" id="IPR003489">
    <property type="entry name" value="RHF/RaiA"/>
</dbReference>
<reference evidence="3" key="1">
    <citation type="submission" date="2017-09" db="EMBL/GenBank/DDBJ databases">
        <title>Depth-based differentiation of microbial function through sediment-hosted aquifers and enrichment of novel symbionts in the deep terrestrial subsurface.</title>
        <authorList>
            <person name="Probst A.J."/>
            <person name="Ladd B."/>
            <person name="Jarett J.K."/>
            <person name="Geller-Mcgrath D.E."/>
            <person name="Sieber C.M.K."/>
            <person name="Emerson J.B."/>
            <person name="Anantharaman K."/>
            <person name="Thomas B.C."/>
            <person name="Malmstrom R."/>
            <person name="Stieglmeier M."/>
            <person name="Klingl A."/>
            <person name="Woyke T."/>
            <person name="Ryan C.M."/>
            <person name="Banfield J.F."/>
        </authorList>
    </citation>
    <scope>NUCLEOTIDE SEQUENCE [LARGE SCALE GENOMIC DNA]</scope>
</reference>
<dbReference type="InterPro" id="IPR036567">
    <property type="entry name" value="RHF-like"/>
</dbReference>
<comment type="caution">
    <text evidence="2">The sequence shown here is derived from an EMBL/GenBank/DDBJ whole genome shotgun (WGS) entry which is preliminary data.</text>
</comment>
<name>A0A2H0TJ71_9BACT</name>
<evidence type="ECO:0000313" key="2">
    <source>
        <dbReference type="EMBL" id="PIR71581.1"/>
    </source>
</evidence>
<evidence type="ECO:0000313" key="3">
    <source>
        <dbReference type="Proteomes" id="UP000228909"/>
    </source>
</evidence>
<feature type="coiled-coil region" evidence="1">
    <location>
        <begin position="89"/>
        <end position="127"/>
    </location>
</feature>
<proteinExistence type="predicted"/>
<dbReference type="EMBL" id="PFCK01000051">
    <property type="protein sequence ID" value="PIR71581.1"/>
    <property type="molecule type" value="Genomic_DNA"/>
</dbReference>
<accession>A0A2H0TJ71</accession>
<dbReference type="Pfam" id="PF02482">
    <property type="entry name" value="Ribosomal_S30AE"/>
    <property type="match status" value="1"/>
</dbReference>
<dbReference type="Proteomes" id="UP000228909">
    <property type="component" value="Unassembled WGS sequence"/>
</dbReference>
<gene>
    <name evidence="2" type="ORF">COU43_01840</name>
</gene>
<dbReference type="Gene3D" id="3.30.160.100">
    <property type="entry name" value="Ribosome hibernation promotion factor-like"/>
    <property type="match status" value="1"/>
</dbReference>
<sequence length="160" mass="19128">MKIVIKTKNLKLNRALKEFIEEKINSLEKFGKVFYNEEYFNSFFGKGKPRIEAWVEIGKTTLHHQKGPWFYAECQMRFPKRSLRSIAQRKDLKLAITEVKDELQRELKQYKEKLTAQTKRRARVLKKELKLSPSARLNFEKNFGGQARFYRKGRIREEGI</sequence>
<protein>
    <recommendedName>
        <fullName evidence="4">Ribosomal subunit interface protein</fullName>
    </recommendedName>
</protein>
<dbReference type="AlphaFoldDB" id="A0A2H0TJ71"/>
<dbReference type="SUPFAM" id="SSF69754">
    <property type="entry name" value="Ribosome binding protein Y (YfiA homologue)"/>
    <property type="match status" value="1"/>
</dbReference>
<organism evidence="2 3">
    <name type="scientific">Candidatus Nealsonbacteria bacterium CG10_big_fil_rev_8_21_14_0_10_37_25</name>
    <dbReference type="NCBI Taxonomy" id="1974711"/>
    <lineage>
        <taxon>Bacteria</taxon>
        <taxon>Candidatus Nealsoniibacteriota</taxon>
    </lineage>
</organism>
<evidence type="ECO:0000256" key="1">
    <source>
        <dbReference type="SAM" id="Coils"/>
    </source>
</evidence>